<dbReference type="EMBL" id="JBBWYZ010000030">
    <property type="protein sequence ID" value="MEK9515079.1"/>
    <property type="molecule type" value="Genomic_DNA"/>
</dbReference>
<protein>
    <submittedName>
        <fullName evidence="1">Uncharacterized protein</fullName>
    </submittedName>
</protein>
<comment type="caution">
    <text evidence="1">The sequence shown here is derived from an EMBL/GenBank/DDBJ whole genome shotgun (WGS) entry which is preliminary data.</text>
</comment>
<name>A0ABU9EUH3_LIMFS</name>
<dbReference type="Proteomes" id="UP001387447">
    <property type="component" value="Unassembled WGS sequence"/>
</dbReference>
<keyword evidence="2" id="KW-1185">Reference proteome</keyword>
<reference evidence="1 2" key="1">
    <citation type="journal article" date="2024" name="Front. Microbiol.">
        <title>Transcriptomic insights into the dominance of two phototrophs throughout the water column of a tropical hypersaline-alkaline crater lake (Dziani Dzaha, Mayotte).</title>
        <authorList>
            <person name="Duperron S."/>
            <person name="Halary S."/>
            <person name="Bouly J.-P."/>
            <person name="Roussel T."/>
            <person name="Hugoni M."/>
            <person name="Bruto M."/>
            <person name="Oger P."/>
            <person name="Duval C."/>
            <person name="Woo A."/>
            <person name="Jezequiel D."/>
            <person name="Ader M."/>
            <person name="Leboulanger C."/>
            <person name="Agogue H."/>
            <person name="Grossi V."/>
            <person name="Trousselier M."/>
            <person name="Bernard C."/>
        </authorList>
    </citation>
    <scope>NUCLEOTIDE SEQUENCE [LARGE SCALE GENOMIC DNA]</scope>
    <source>
        <strain evidence="1 2">PMC 851.14</strain>
    </source>
</reference>
<proteinExistence type="predicted"/>
<gene>
    <name evidence="1" type="ORF">AAEJ74_26510</name>
</gene>
<evidence type="ECO:0000313" key="1">
    <source>
        <dbReference type="EMBL" id="MEK9515079.1"/>
    </source>
</evidence>
<accession>A0ABU9EUH3</accession>
<organism evidence="1 2">
    <name type="scientific">Limnospira fusiformis PMC 851.14</name>
    <dbReference type="NCBI Taxonomy" id="2219512"/>
    <lineage>
        <taxon>Bacteria</taxon>
        <taxon>Bacillati</taxon>
        <taxon>Cyanobacteriota</taxon>
        <taxon>Cyanophyceae</taxon>
        <taxon>Oscillatoriophycideae</taxon>
        <taxon>Oscillatoriales</taxon>
        <taxon>Sirenicapillariaceae</taxon>
        <taxon>Limnospira</taxon>
    </lineage>
</organism>
<evidence type="ECO:0000313" key="2">
    <source>
        <dbReference type="Proteomes" id="UP001387447"/>
    </source>
</evidence>
<sequence length="78" mass="9217">MTIKYGSDFLTVHIDIVWTSRVEIFGLQQLYLRNRFSGTISVRMQKLSQKVSESQGIWYPQLEGDRFYIPERIVEFLG</sequence>
<dbReference type="RefSeq" id="WP_192808262.1">
    <property type="nucleotide sequence ID" value="NZ_JBBWYZ010000030.1"/>
</dbReference>